<name>A0ABX9HKJ9_9ACTN</name>
<proteinExistence type="predicted"/>
<evidence type="ECO:0000313" key="3">
    <source>
        <dbReference type="Proteomes" id="UP000253817"/>
    </source>
</evidence>
<dbReference type="Gene3D" id="3.30.70.2700">
    <property type="match status" value="1"/>
</dbReference>
<dbReference type="InterPro" id="IPR028348">
    <property type="entry name" value="FAD-binding_protein"/>
</dbReference>
<dbReference type="Gene3D" id="3.50.50.60">
    <property type="entry name" value="FAD/NAD(P)-binding domain"/>
    <property type="match status" value="2"/>
</dbReference>
<dbReference type="Pfam" id="PF13450">
    <property type="entry name" value="NAD_binding_8"/>
    <property type="match status" value="1"/>
</dbReference>
<dbReference type="InterPro" id="IPR036188">
    <property type="entry name" value="FAD/NAD-bd_sf"/>
</dbReference>
<accession>A0ABX9HKJ9</accession>
<organism evidence="2 3">
    <name type="scientific">Eggerthella sinensis</name>
    <dbReference type="NCBI Taxonomy" id="242230"/>
    <lineage>
        <taxon>Bacteria</taxon>
        <taxon>Bacillati</taxon>
        <taxon>Actinomycetota</taxon>
        <taxon>Coriobacteriia</taxon>
        <taxon>Eggerthellales</taxon>
        <taxon>Eggerthellaceae</taxon>
        <taxon>Eggerthella</taxon>
    </lineage>
</organism>
<dbReference type="PANTHER" id="PTHR42842:SF3">
    <property type="entry name" value="FAD_NAD(P)-BINDING OXIDOREDUCTASE FAMILY PROTEIN"/>
    <property type="match status" value="1"/>
</dbReference>
<gene>
    <name evidence="2" type="ORF">C1876_06260</name>
</gene>
<feature type="domain" description="FAD-dependent protein C-terminal" evidence="1">
    <location>
        <begin position="306"/>
        <end position="506"/>
    </location>
</feature>
<protein>
    <submittedName>
        <fullName evidence="2">FAD-dependent oxidoreductase</fullName>
    </submittedName>
</protein>
<keyword evidence="3" id="KW-1185">Reference proteome</keyword>
<dbReference type="Pfam" id="PF21688">
    <property type="entry name" value="FAD-depend_C"/>
    <property type="match status" value="1"/>
</dbReference>
<dbReference type="RefSeq" id="WP_114545854.1">
    <property type="nucleotide sequence ID" value="NZ_PPTT01000008.1"/>
</dbReference>
<evidence type="ECO:0000313" key="2">
    <source>
        <dbReference type="EMBL" id="RDB69652.1"/>
    </source>
</evidence>
<dbReference type="SUPFAM" id="SSF51905">
    <property type="entry name" value="FAD/NAD(P)-binding domain"/>
    <property type="match status" value="1"/>
</dbReference>
<reference evidence="2 3" key="1">
    <citation type="journal article" date="2018" name="Elife">
        <title>Discovery and characterization of a prevalent human gut bacterial enzyme sufficient for the inactivation of a family of plant toxins.</title>
        <authorList>
            <person name="Koppel N."/>
            <person name="Bisanz J.E."/>
            <person name="Pandelia M.E."/>
            <person name="Turnbaugh P.J."/>
            <person name="Balskus E.P."/>
        </authorList>
    </citation>
    <scope>NUCLEOTIDE SEQUENCE [LARGE SCALE GENOMIC DNA]</scope>
    <source>
        <strain evidence="2 3">DSM 16107</strain>
    </source>
</reference>
<sequence length="581" mass="59514">MLEVSNVKLPLDAGLPDGEALVRAAAAAALGVAARDVAEVRVLKRSVDARKKRDVHFVATLGVELVDAAAEDRAAAAASARDGAGAVAGTHVKRHEPYEPLDVPSCAGSSRAAAEPRPLVVGAGPAGLFCALYLARAGLRPIVLERGGDVDERLAAVAAFDAGGALDAHTNIQFGEGGAGTFSDGKLTTNIKNPLARHVLRWFVDAGAPEEILWQAKPHIGTDLLVDVVRTMRGQIEAAGGEVRFHAQLTGLRFDDGALTGAEVRDTRTGAVEQMAARRAVLACGHSARDTFEAVHEAGVLMEQKPFSVGVRIEHPQEAVDRAQYGEAAAHPALGAADYKLSVHLPGGRGAYTFCMCPGGEVVCAASEEGGVVVNGMSRFARDGANANAALLVGVGPEDFDGDHPLAGVELQRAMEQAAYRAARAAGGAPYQAPAQTVGDFLAGRAGGASPTVRPTYARGVAWCDLRACLPGFVAEALAEALPLLDRRLHGFADADAVMTGVETRSSSPVRIVRDVGMQARVGAGDAAAGAGAAPDVPNAPSDSGLYPCGEGAGYAGGIMSAACDGLRIARAVAAAFSDEG</sequence>
<dbReference type="Proteomes" id="UP000253817">
    <property type="component" value="Unassembled WGS sequence"/>
</dbReference>
<evidence type="ECO:0000259" key="1">
    <source>
        <dbReference type="Pfam" id="PF21688"/>
    </source>
</evidence>
<dbReference type="PANTHER" id="PTHR42842">
    <property type="entry name" value="FAD/NAD(P)-BINDING OXIDOREDUCTASE"/>
    <property type="match status" value="1"/>
</dbReference>
<comment type="caution">
    <text evidence="2">The sequence shown here is derived from an EMBL/GenBank/DDBJ whole genome shotgun (WGS) entry which is preliminary data.</text>
</comment>
<dbReference type="EMBL" id="PPTT01000008">
    <property type="protein sequence ID" value="RDB69652.1"/>
    <property type="molecule type" value="Genomic_DNA"/>
</dbReference>
<dbReference type="PIRSF" id="PIRSF038984">
    <property type="entry name" value="FAD_binding_protein"/>
    <property type="match status" value="1"/>
</dbReference>
<dbReference type="InterPro" id="IPR049516">
    <property type="entry name" value="FAD-depend_C"/>
</dbReference>